<evidence type="ECO:0000256" key="1">
    <source>
        <dbReference type="ARBA" id="ARBA00005715"/>
    </source>
</evidence>
<comment type="similarity">
    <text evidence="1">Belongs to the four-carbon acid sugar kinase family.</text>
</comment>
<evidence type="ECO:0000313" key="11">
    <source>
        <dbReference type="Proteomes" id="UP001589865"/>
    </source>
</evidence>
<keyword evidence="3" id="KW-0547">Nucleotide-binding</keyword>
<dbReference type="InterPro" id="IPR042213">
    <property type="entry name" value="NBD_C_sf"/>
</dbReference>
<reference evidence="10 11" key="1">
    <citation type="submission" date="2024-09" db="EMBL/GenBank/DDBJ databases">
        <authorList>
            <person name="Sun Q."/>
            <person name="Mori K."/>
        </authorList>
    </citation>
    <scope>NUCLEOTIDE SEQUENCE [LARGE SCALE GENOMIC DNA]</scope>
    <source>
        <strain evidence="10 11">TBRC 5777</strain>
    </source>
</reference>
<keyword evidence="6" id="KW-0119">Carbohydrate metabolism</keyword>
<dbReference type="Gene3D" id="3.40.980.20">
    <property type="entry name" value="Four-carbon acid sugar kinase, nucleotide binding domain"/>
    <property type="match status" value="1"/>
</dbReference>
<feature type="domain" description="Four-carbon acid sugar kinase N-terminal" evidence="8">
    <location>
        <begin position="6"/>
        <end position="253"/>
    </location>
</feature>
<keyword evidence="11" id="KW-1185">Reference proteome</keyword>
<dbReference type="Pfam" id="PF17042">
    <property type="entry name" value="NBD_C"/>
    <property type="match status" value="1"/>
</dbReference>
<evidence type="ECO:0000259" key="9">
    <source>
        <dbReference type="Pfam" id="PF17042"/>
    </source>
</evidence>
<dbReference type="Proteomes" id="UP001589865">
    <property type="component" value="Unassembled WGS sequence"/>
</dbReference>
<keyword evidence="4 10" id="KW-0418">Kinase</keyword>
<evidence type="ECO:0000313" key="10">
    <source>
        <dbReference type="EMBL" id="MFC0407593.1"/>
    </source>
</evidence>
<sequence>MPQRWLILADDLTGAGDCAVSFRRAGLEASVRWGDGTDLRHGETPGCGASTDAPAEAGASHGGGAERAVLAVNVDSRAMPAAKAAAAHRAALENGFRPGHGLIKKIDSTLRGQPVAELAATLRFLREHGGPGLALVAPAFPATGRTTRDGRVMLNSAPLEDSPLWARDHTYETANLVAVLNSEGLQARLLPLDEQRRGAAAITAALGAALRDGLSAVVCDAETEEDLHQLARASLPMAAEVFWVGSGGIAAALAHAGEGETCHADAALPGKADPASIRLAGGTPSANAHPGGVLLVVGSVAEASRSSAAALVSAGRARPVSVAATVLDAGAADSHWQELSRSIAETLGAGQDVLVEITADPAADLRRGAALAARLAELVQPAAGRLRGLFVTGGETACALLGAMGVHGIRMLDEVEAGVPLGITEGALRVPVVTKAGAFGDHGTLGRSLDHLHKVAGREDEVS</sequence>
<evidence type="ECO:0000256" key="3">
    <source>
        <dbReference type="ARBA" id="ARBA00022741"/>
    </source>
</evidence>
<dbReference type="InterPro" id="IPR031475">
    <property type="entry name" value="NBD_C"/>
</dbReference>
<comment type="caution">
    <text evidence="10">The sequence shown here is derived from an EMBL/GenBank/DDBJ whole genome shotgun (WGS) entry which is preliminary data.</text>
</comment>
<dbReference type="SUPFAM" id="SSF142764">
    <property type="entry name" value="YgbK-like"/>
    <property type="match status" value="1"/>
</dbReference>
<feature type="domain" description="Four-carbon acid sugar kinase nucleotide binding" evidence="9">
    <location>
        <begin position="294"/>
        <end position="445"/>
    </location>
</feature>
<proteinExistence type="inferred from homology"/>
<name>A0ABV6JSM8_9PROT</name>
<dbReference type="Pfam" id="PF07005">
    <property type="entry name" value="SBD_N"/>
    <property type="match status" value="1"/>
</dbReference>
<organism evidence="10 11">
    <name type="scientific">Roseomonas elaeocarpi</name>
    <dbReference type="NCBI Taxonomy" id="907779"/>
    <lineage>
        <taxon>Bacteria</taxon>
        <taxon>Pseudomonadati</taxon>
        <taxon>Pseudomonadota</taxon>
        <taxon>Alphaproteobacteria</taxon>
        <taxon>Acetobacterales</taxon>
        <taxon>Roseomonadaceae</taxon>
        <taxon>Roseomonas</taxon>
    </lineage>
</organism>
<dbReference type="InterPro" id="IPR037051">
    <property type="entry name" value="4-carb_acid_sugar_kinase_N_sf"/>
</dbReference>
<accession>A0ABV6JSM8</accession>
<dbReference type="GO" id="GO:0016301">
    <property type="term" value="F:kinase activity"/>
    <property type="evidence" value="ECO:0007669"/>
    <property type="project" value="UniProtKB-KW"/>
</dbReference>
<dbReference type="InterPro" id="IPR010737">
    <property type="entry name" value="4-carb_acid_sugar_kinase_N"/>
</dbReference>
<protein>
    <submittedName>
        <fullName evidence="10">Four-carbon acid sugar kinase family protein</fullName>
        <ecNumber evidence="10">2.7.1.-</ecNumber>
    </submittedName>
</protein>
<dbReference type="RefSeq" id="WP_377043306.1">
    <property type="nucleotide sequence ID" value="NZ_JBHLUN010000003.1"/>
</dbReference>
<dbReference type="EMBL" id="JBHLUN010000003">
    <property type="protein sequence ID" value="MFC0407593.1"/>
    <property type="molecule type" value="Genomic_DNA"/>
</dbReference>
<evidence type="ECO:0000256" key="2">
    <source>
        <dbReference type="ARBA" id="ARBA00022679"/>
    </source>
</evidence>
<gene>
    <name evidence="10" type="ORF">ACFFGY_04990</name>
</gene>
<evidence type="ECO:0000256" key="5">
    <source>
        <dbReference type="ARBA" id="ARBA00022840"/>
    </source>
</evidence>
<evidence type="ECO:0000259" key="8">
    <source>
        <dbReference type="Pfam" id="PF07005"/>
    </source>
</evidence>
<dbReference type="EC" id="2.7.1.-" evidence="10"/>
<feature type="region of interest" description="Disordered" evidence="7">
    <location>
        <begin position="34"/>
        <end position="62"/>
    </location>
</feature>
<evidence type="ECO:0000256" key="7">
    <source>
        <dbReference type="SAM" id="MobiDB-lite"/>
    </source>
</evidence>
<evidence type="ECO:0000256" key="4">
    <source>
        <dbReference type="ARBA" id="ARBA00022777"/>
    </source>
</evidence>
<evidence type="ECO:0000256" key="6">
    <source>
        <dbReference type="ARBA" id="ARBA00023277"/>
    </source>
</evidence>
<keyword evidence="2 10" id="KW-0808">Transferase</keyword>
<keyword evidence="5" id="KW-0067">ATP-binding</keyword>
<dbReference type="Gene3D" id="3.40.50.10840">
    <property type="entry name" value="Putative sugar-binding, N-terminal domain"/>
    <property type="match status" value="1"/>
</dbReference>